<dbReference type="EMBL" id="UYRR01008338">
    <property type="protein sequence ID" value="VDK24254.1"/>
    <property type="molecule type" value="Genomic_DNA"/>
</dbReference>
<dbReference type="Pfam" id="PF08640">
    <property type="entry name" value="U3_assoc_6"/>
    <property type="match status" value="1"/>
</dbReference>
<dbReference type="Proteomes" id="UP000267096">
    <property type="component" value="Unassembled WGS sequence"/>
</dbReference>
<evidence type="ECO:0000259" key="5">
    <source>
        <dbReference type="Pfam" id="PF08640"/>
    </source>
</evidence>
<evidence type="ECO:0000256" key="1">
    <source>
        <dbReference type="ARBA" id="ARBA00004604"/>
    </source>
</evidence>
<keyword evidence="7" id="KW-1185">Reference proteome</keyword>
<evidence type="ECO:0000256" key="4">
    <source>
        <dbReference type="ARBA" id="ARBA00023242"/>
    </source>
</evidence>
<gene>
    <name evidence="6" type="ORF">ASIM_LOCUS4661</name>
</gene>
<dbReference type="InterPro" id="IPR013949">
    <property type="entry name" value="Utp6"/>
</dbReference>
<evidence type="ECO:0000313" key="7">
    <source>
        <dbReference type="Proteomes" id="UP000267096"/>
    </source>
</evidence>
<dbReference type="PANTHER" id="PTHR23271">
    <property type="entry name" value="HEPATOCELLULAR CARCINOMA-ASSOCIATED ANTIGEN 66"/>
    <property type="match status" value="1"/>
</dbReference>
<comment type="subcellular location">
    <subcellularLocation>
        <location evidence="1">Nucleus</location>
        <location evidence="1">Nucleolus</location>
    </subcellularLocation>
</comment>
<sequence>MSEFVEESLEQLLPIFERLHTVELLNVKEVNEFIKRCRNHEYRLQKTVKDPHDFVLYAEYLRDVLELIRIRRNRLKYFNKHNEIDGSIKAKIADVYRRCTDRFQGRAEVWRKRLDYLKKENMSVRCSQAYFRALQVCNLSFTDLN</sequence>
<dbReference type="WBParaSite" id="ASIM_0000485201-mRNA-1">
    <property type="protein sequence ID" value="ASIM_0000485201-mRNA-1"/>
    <property type="gene ID" value="ASIM_0000485201"/>
</dbReference>
<keyword evidence="2" id="KW-0698">rRNA processing</keyword>
<dbReference type="GO" id="GO:0034388">
    <property type="term" value="C:Pwp2p-containing subcomplex of 90S preribosome"/>
    <property type="evidence" value="ECO:0007669"/>
    <property type="project" value="TreeGrafter"/>
</dbReference>
<protein>
    <submittedName>
        <fullName evidence="8">U3 small nucleolar RNA-associated protein 6 homolog (inferred by orthology to a human protein)</fullName>
    </submittedName>
</protein>
<dbReference type="GO" id="GO:0000462">
    <property type="term" value="P:maturation of SSU-rRNA from tricistronic rRNA transcript (SSU-rRNA, 5.8S rRNA, LSU-rRNA)"/>
    <property type="evidence" value="ECO:0007669"/>
    <property type="project" value="InterPro"/>
</dbReference>
<dbReference type="OrthoDB" id="28112at2759"/>
<keyword evidence="4" id="KW-0539">Nucleus</keyword>
<evidence type="ECO:0000256" key="3">
    <source>
        <dbReference type="ARBA" id="ARBA00022737"/>
    </source>
</evidence>
<proteinExistence type="predicted"/>
<dbReference type="AlphaFoldDB" id="A0A0M3JB78"/>
<dbReference type="InterPro" id="IPR055347">
    <property type="entry name" value="UTP6_N"/>
</dbReference>
<evidence type="ECO:0000313" key="8">
    <source>
        <dbReference type="WBParaSite" id="ASIM_0000485201-mRNA-1"/>
    </source>
</evidence>
<dbReference type="GO" id="GO:0032040">
    <property type="term" value="C:small-subunit processome"/>
    <property type="evidence" value="ECO:0007669"/>
    <property type="project" value="TreeGrafter"/>
</dbReference>
<feature type="domain" description="U3 small nucleolar RNA-associated protein 6 N-terminal" evidence="5">
    <location>
        <begin position="9"/>
        <end position="88"/>
    </location>
</feature>
<dbReference type="GO" id="GO:0030515">
    <property type="term" value="F:snoRNA binding"/>
    <property type="evidence" value="ECO:0007669"/>
    <property type="project" value="InterPro"/>
</dbReference>
<evidence type="ECO:0000313" key="6">
    <source>
        <dbReference type="EMBL" id="VDK24254.1"/>
    </source>
</evidence>
<reference evidence="8" key="1">
    <citation type="submission" date="2017-02" db="UniProtKB">
        <authorList>
            <consortium name="WormBaseParasite"/>
        </authorList>
    </citation>
    <scope>IDENTIFICATION</scope>
</reference>
<name>A0A0M3JB78_ANISI</name>
<accession>A0A0M3JB78</accession>
<keyword evidence="3" id="KW-0677">Repeat</keyword>
<dbReference type="PANTHER" id="PTHR23271:SF1">
    <property type="entry name" value="U3 SMALL NUCLEOLAR RNA-ASSOCIATED PROTEIN 6 HOMOLOG"/>
    <property type="match status" value="1"/>
</dbReference>
<evidence type="ECO:0000256" key="2">
    <source>
        <dbReference type="ARBA" id="ARBA00022552"/>
    </source>
</evidence>
<organism evidence="8">
    <name type="scientific">Anisakis simplex</name>
    <name type="common">Herring worm</name>
    <dbReference type="NCBI Taxonomy" id="6269"/>
    <lineage>
        <taxon>Eukaryota</taxon>
        <taxon>Metazoa</taxon>
        <taxon>Ecdysozoa</taxon>
        <taxon>Nematoda</taxon>
        <taxon>Chromadorea</taxon>
        <taxon>Rhabditida</taxon>
        <taxon>Spirurina</taxon>
        <taxon>Ascaridomorpha</taxon>
        <taxon>Ascaridoidea</taxon>
        <taxon>Anisakidae</taxon>
        <taxon>Anisakis</taxon>
        <taxon>Anisakis simplex complex</taxon>
    </lineage>
</organism>
<reference evidence="6 7" key="2">
    <citation type="submission" date="2018-11" db="EMBL/GenBank/DDBJ databases">
        <authorList>
            <consortium name="Pathogen Informatics"/>
        </authorList>
    </citation>
    <scope>NUCLEOTIDE SEQUENCE [LARGE SCALE GENOMIC DNA]</scope>
</reference>